<evidence type="ECO:0000256" key="2">
    <source>
        <dbReference type="SAM" id="Phobius"/>
    </source>
</evidence>
<evidence type="ECO:0000313" key="4">
    <source>
        <dbReference type="Proteomes" id="UP000004980"/>
    </source>
</evidence>
<keyword evidence="2" id="KW-0472">Membrane</keyword>
<organism evidence="3 4">
    <name type="scientific">Paraburkholderia hospita</name>
    <dbReference type="NCBI Taxonomy" id="169430"/>
    <lineage>
        <taxon>Bacteria</taxon>
        <taxon>Pseudomonadati</taxon>
        <taxon>Pseudomonadota</taxon>
        <taxon>Betaproteobacteria</taxon>
        <taxon>Burkholderiales</taxon>
        <taxon>Burkholderiaceae</taxon>
        <taxon>Paraburkholderia</taxon>
    </lineage>
</organism>
<feature type="region of interest" description="Disordered" evidence="1">
    <location>
        <begin position="55"/>
        <end position="81"/>
    </location>
</feature>
<comment type="caution">
    <text evidence="3">The sequence shown here is derived from an EMBL/GenBank/DDBJ whole genome shotgun (WGS) entry which is preliminary data.</text>
</comment>
<dbReference type="EMBL" id="AKAU01000181">
    <property type="protein sequence ID" value="EIM96715.1"/>
    <property type="molecule type" value="Genomic_DNA"/>
</dbReference>
<evidence type="ECO:0000256" key="1">
    <source>
        <dbReference type="SAM" id="MobiDB-lite"/>
    </source>
</evidence>
<dbReference type="Proteomes" id="UP000004980">
    <property type="component" value="Unassembled WGS sequence"/>
</dbReference>
<keyword evidence="4" id="KW-1185">Reference proteome</keyword>
<feature type="transmembrane region" description="Helical" evidence="2">
    <location>
        <begin position="16"/>
        <end position="44"/>
    </location>
</feature>
<gene>
    <name evidence="3" type="ORF">WQE_32876</name>
</gene>
<keyword evidence="2" id="KW-1133">Transmembrane helix</keyword>
<dbReference type="RefSeq" id="WP_007588667.1">
    <property type="nucleotide sequence ID" value="NZ_AKAU01000181.1"/>
</dbReference>
<proteinExistence type="predicted"/>
<reference evidence="3 4" key="1">
    <citation type="journal article" date="2012" name="J. Bacteriol.">
        <title>Draft Genome Sequence of the Soil Bacterium Burkholderia terrae Strain BS001, Which Interacts with Fungal Surface Structures.</title>
        <authorList>
            <person name="Nazir R."/>
            <person name="Hansen M.A."/>
            <person name="Sorensen S."/>
            <person name="van Elsas J.D."/>
        </authorList>
    </citation>
    <scope>NUCLEOTIDE SEQUENCE [LARGE SCALE GENOMIC DNA]</scope>
    <source>
        <strain evidence="3 4">BS001</strain>
    </source>
</reference>
<evidence type="ECO:0000313" key="3">
    <source>
        <dbReference type="EMBL" id="EIM96715.1"/>
    </source>
</evidence>
<accession>A0ABN0FDG2</accession>
<protein>
    <submittedName>
        <fullName evidence="3">Uncharacterized protein</fullName>
    </submittedName>
</protein>
<sequence>MPKQFVMKATRTPLSFLMVCIGLYFAAHSFFAALLVGYIVFMWIKKSIRDAQRADAEASDAKAAPTAATPQPKVDESATATVTPIKRQYAKSPVVAPLKTGTDDTSAGL</sequence>
<keyword evidence="2" id="KW-0812">Transmembrane</keyword>
<name>A0ABN0FDG2_9BURK</name>